<dbReference type="OrthoDB" id="6630711at2759"/>
<organism evidence="3 4">
    <name type="scientific">Sipha flava</name>
    <name type="common">yellow sugarcane aphid</name>
    <dbReference type="NCBI Taxonomy" id="143950"/>
    <lineage>
        <taxon>Eukaryota</taxon>
        <taxon>Metazoa</taxon>
        <taxon>Ecdysozoa</taxon>
        <taxon>Arthropoda</taxon>
        <taxon>Hexapoda</taxon>
        <taxon>Insecta</taxon>
        <taxon>Pterygota</taxon>
        <taxon>Neoptera</taxon>
        <taxon>Paraneoptera</taxon>
        <taxon>Hemiptera</taxon>
        <taxon>Sternorrhyncha</taxon>
        <taxon>Aphidomorpha</taxon>
        <taxon>Aphidoidea</taxon>
        <taxon>Aphididae</taxon>
        <taxon>Sipha</taxon>
    </lineage>
</organism>
<dbReference type="Proteomes" id="UP000694846">
    <property type="component" value="Unplaced"/>
</dbReference>
<proteinExistence type="predicted"/>
<dbReference type="SUPFAM" id="SSF56672">
    <property type="entry name" value="DNA/RNA polymerases"/>
    <property type="match status" value="1"/>
</dbReference>
<keyword evidence="1" id="KW-0175">Coiled coil</keyword>
<dbReference type="AlphaFoldDB" id="A0A8B8G0M8"/>
<dbReference type="CDD" id="cd01650">
    <property type="entry name" value="RT_nLTR_like"/>
    <property type="match status" value="1"/>
</dbReference>
<gene>
    <name evidence="4" type="primary">LOC112687986</name>
</gene>
<dbReference type="Gene3D" id="1.25.40.180">
    <property type="match status" value="1"/>
</dbReference>
<feature type="domain" description="Reverse transcriptase" evidence="2">
    <location>
        <begin position="198"/>
        <end position="457"/>
    </location>
</feature>
<keyword evidence="3" id="KW-1185">Reference proteome</keyword>
<evidence type="ECO:0000259" key="2">
    <source>
        <dbReference type="PROSITE" id="PS50878"/>
    </source>
</evidence>
<sequence>MECLNNENFKNLIESVNFMSEKFDSFGKQIQELITSVKNMKEENQILREQNTKLKSDIVLLDKRMNILEQKVIENYVEIMGVPEANNENCVKIIETIAEAVGVKTTVIKAFRIKSKINNKSRKIIAELQSKQIKKEIMDNAKKSKLTVFLNKIDNAEMIKIVNSCKDETVAGYNKVTIKMLKYVIEHVVSPLVYIYNLSIEQNVFPDKLKLVVIKPLHKGGDPTNINNYRPISLLSNFSKIFEKIIKSRLIAYLEGNKLLSKNQFGFRPGIGTEEALYNTTKLLYNELDKSNKVIAVFLDLTKAFDTVNHQILLEILTSFGINNNSWNWFRSYLFNRTQIVKINDITGNECSIEYGVPQGSVLGPILFNLYALNRPNFAVLYAQLCAYMVNVSTFNTLHNSKTTFQKVLAQKSFDDFTSYYSRTPQKEVHTLKENFMNSNMTPSNFKSRLNIFHFQYYNRTLTHCKIDKVMDDSEIKLEFPRLSDLLFDITSRLTYLVMNSA</sequence>
<dbReference type="GO" id="GO:0071897">
    <property type="term" value="P:DNA biosynthetic process"/>
    <property type="evidence" value="ECO:0007669"/>
    <property type="project" value="UniProtKB-ARBA"/>
</dbReference>
<evidence type="ECO:0000256" key="1">
    <source>
        <dbReference type="SAM" id="Coils"/>
    </source>
</evidence>
<evidence type="ECO:0000313" key="4">
    <source>
        <dbReference type="RefSeq" id="XP_025416784.1"/>
    </source>
</evidence>
<feature type="coiled-coil region" evidence="1">
    <location>
        <begin position="30"/>
        <end position="71"/>
    </location>
</feature>
<name>A0A8B8G0M8_9HEMI</name>
<dbReference type="PANTHER" id="PTHR19446">
    <property type="entry name" value="REVERSE TRANSCRIPTASES"/>
    <property type="match status" value="1"/>
</dbReference>
<dbReference type="InterPro" id="IPR043502">
    <property type="entry name" value="DNA/RNA_pol_sf"/>
</dbReference>
<dbReference type="Pfam" id="PF00078">
    <property type="entry name" value="RVT_1"/>
    <property type="match status" value="1"/>
</dbReference>
<dbReference type="GeneID" id="112687986"/>
<accession>A0A8B8G0M8</accession>
<dbReference type="RefSeq" id="XP_025416784.1">
    <property type="nucleotide sequence ID" value="XM_025560999.1"/>
</dbReference>
<evidence type="ECO:0000313" key="3">
    <source>
        <dbReference type="Proteomes" id="UP000694846"/>
    </source>
</evidence>
<reference evidence="4" key="1">
    <citation type="submission" date="2025-08" db="UniProtKB">
        <authorList>
            <consortium name="RefSeq"/>
        </authorList>
    </citation>
    <scope>IDENTIFICATION</scope>
    <source>
        <tissue evidence="4">Whole body</tissue>
    </source>
</reference>
<dbReference type="InterPro" id="IPR000477">
    <property type="entry name" value="RT_dom"/>
</dbReference>
<protein>
    <submittedName>
        <fullName evidence="4">Uncharacterized protein LOC112687986</fullName>
    </submittedName>
</protein>
<dbReference type="PROSITE" id="PS50878">
    <property type="entry name" value="RT_POL"/>
    <property type="match status" value="1"/>
</dbReference>